<proteinExistence type="predicted"/>
<feature type="transmembrane region" description="Helical" evidence="1">
    <location>
        <begin position="18"/>
        <end position="37"/>
    </location>
</feature>
<gene>
    <name evidence="3" type="primary">Aste57867_1190</name>
    <name evidence="2" type="ORF">As57867_001189</name>
    <name evidence="3" type="ORF">ASTE57867_1190</name>
</gene>
<organism evidence="3 4">
    <name type="scientific">Aphanomyces stellatus</name>
    <dbReference type="NCBI Taxonomy" id="120398"/>
    <lineage>
        <taxon>Eukaryota</taxon>
        <taxon>Sar</taxon>
        <taxon>Stramenopiles</taxon>
        <taxon>Oomycota</taxon>
        <taxon>Saprolegniomycetes</taxon>
        <taxon>Saprolegniales</taxon>
        <taxon>Verrucalvaceae</taxon>
        <taxon>Aphanomyces</taxon>
    </lineage>
</organism>
<evidence type="ECO:0000313" key="2">
    <source>
        <dbReference type="EMBL" id="KAF0719211.1"/>
    </source>
</evidence>
<dbReference type="EMBL" id="CAADRA010000084">
    <property type="protein sequence ID" value="VFT78410.1"/>
    <property type="molecule type" value="Genomic_DNA"/>
</dbReference>
<keyword evidence="4" id="KW-1185">Reference proteome</keyword>
<dbReference type="OrthoDB" id="2526946at2759"/>
<evidence type="ECO:0000313" key="4">
    <source>
        <dbReference type="Proteomes" id="UP000332933"/>
    </source>
</evidence>
<reference evidence="2" key="2">
    <citation type="submission" date="2019-06" db="EMBL/GenBank/DDBJ databases">
        <title>Genomics analysis of Aphanomyces spp. identifies a new class of oomycete effector associated with host adaptation.</title>
        <authorList>
            <person name="Gaulin E."/>
        </authorList>
    </citation>
    <scope>NUCLEOTIDE SEQUENCE</scope>
    <source>
        <strain evidence="2">CBS 578.67</strain>
    </source>
</reference>
<name>A0A485K5U2_9STRA</name>
<accession>A0A485K5U2</accession>
<dbReference type="Gene3D" id="3.40.50.10320">
    <property type="entry name" value="LmbE-like"/>
    <property type="match status" value="1"/>
</dbReference>
<keyword evidence="1" id="KW-0472">Membrane</keyword>
<keyword evidence="1" id="KW-0812">Transmembrane</keyword>
<keyword evidence="1" id="KW-1133">Transmembrane helix</keyword>
<dbReference type="InterPro" id="IPR024078">
    <property type="entry name" value="LmbE-like_dom_sf"/>
</dbReference>
<sequence length="471" mass="51684">MPSNNAVEGPRPWWRRPLFRFASIGTLFLLAGLAVFLHKSSHQSDTPSITTAAIIVSPTLNFTLANQSCWIKELTMTDILASIAGYVKPNVININQMSLPDGSNFTFRLNVTSPAECAALTQAKNMSFFTYIPSPNLICLLHPPPHLLVALTARRTAVSCAAMCITRAICHGAFAPTPGFCSFVVPQPTLDAPVVAGWVFSHSRIVSAPVDGPVNAARLPPPETVHIFGTAHQDDHELFMFPSVYASLANATSKAVFIYTTAGDADRHDGWWEAREAGAISATAALVRELGLFPTAPLIVDVLVHGKSVRRVELGNAVHYFLRLREAGFRALVTRDVPAAVLNHSSGYSNATDLRDVVVTIVERETCDAPCVTDFHVPEFSTTQKDHDLHVSTGLLMTNVKDAMNSSARITYYMGYQRWLDAVNMQEPALSAQRRVWLDATSTIEAMYPWKDAWSTHSPHLGRMYVSRVKD</sequence>
<protein>
    <submittedName>
        <fullName evidence="3">Aste57867_1190 protein</fullName>
    </submittedName>
</protein>
<evidence type="ECO:0000256" key="1">
    <source>
        <dbReference type="SAM" id="Phobius"/>
    </source>
</evidence>
<dbReference type="Proteomes" id="UP000332933">
    <property type="component" value="Unassembled WGS sequence"/>
</dbReference>
<dbReference type="AlphaFoldDB" id="A0A485K5U2"/>
<reference evidence="3 4" key="1">
    <citation type="submission" date="2019-03" db="EMBL/GenBank/DDBJ databases">
        <authorList>
            <person name="Gaulin E."/>
            <person name="Dumas B."/>
        </authorList>
    </citation>
    <scope>NUCLEOTIDE SEQUENCE [LARGE SCALE GENOMIC DNA]</scope>
    <source>
        <strain evidence="3">CBS 568.67</strain>
    </source>
</reference>
<evidence type="ECO:0000313" key="3">
    <source>
        <dbReference type="EMBL" id="VFT78410.1"/>
    </source>
</evidence>
<dbReference type="EMBL" id="VJMH01000084">
    <property type="protein sequence ID" value="KAF0719211.1"/>
    <property type="molecule type" value="Genomic_DNA"/>
</dbReference>